<evidence type="ECO:0000259" key="2">
    <source>
        <dbReference type="SMART" id="SM00244"/>
    </source>
</evidence>
<dbReference type="InterPro" id="IPR000163">
    <property type="entry name" value="Prohibitin"/>
</dbReference>
<dbReference type="SUPFAM" id="SSF117892">
    <property type="entry name" value="Band 7/SPFH domain"/>
    <property type="match status" value="1"/>
</dbReference>
<dbReference type="Gene3D" id="3.30.479.30">
    <property type="entry name" value="Band 7 domain"/>
    <property type="match status" value="1"/>
</dbReference>
<dbReference type="PANTHER" id="PTHR42911">
    <property type="entry name" value="MODULATOR OF FTSH PROTEASE HFLC"/>
    <property type="match status" value="1"/>
</dbReference>
<feature type="domain" description="Band 7" evidence="2">
    <location>
        <begin position="38"/>
        <end position="207"/>
    </location>
</feature>
<dbReference type="Pfam" id="PF01145">
    <property type="entry name" value="Band_7"/>
    <property type="match status" value="1"/>
</dbReference>
<reference evidence="3 4" key="1">
    <citation type="submission" date="2017-08" db="EMBL/GenBank/DDBJ databases">
        <title>Infants hospitalized years apart are colonized by the same room-sourced microbial strains.</title>
        <authorList>
            <person name="Brooks B."/>
            <person name="Olm M.R."/>
            <person name="Firek B.A."/>
            <person name="Baker R."/>
            <person name="Thomas B.C."/>
            <person name="Morowitz M.J."/>
            <person name="Banfield J.F."/>
        </authorList>
    </citation>
    <scope>NUCLEOTIDE SEQUENCE [LARGE SCALE GENOMIC DNA]</scope>
    <source>
        <strain evidence="3">S2_005_002_R2_29</strain>
    </source>
</reference>
<dbReference type="EMBL" id="QFQB01000009">
    <property type="protein sequence ID" value="PZQ47874.1"/>
    <property type="molecule type" value="Genomic_DNA"/>
</dbReference>
<evidence type="ECO:0000313" key="3">
    <source>
        <dbReference type="EMBL" id="PZQ47874.1"/>
    </source>
</evidence>
<name>A0A2W5N448_9BACT</name>
<protein>
    <recommendedName>
        <fullName evidence="2">Band 7 domain-containing protein</fullName>
    </recommendedName>
</protein>
<dbReference type="AlphaFoldDB" id="A0A2W5N448"/>
<evidence type="ECO:0000256" key="1">
    <source>
        <dbReference type="ARBA" id="ARBA00004167"/>
    </source>
</evidence>
<dbReference type="InterPro" id="IPR036013">
    <property type="entry name" value="Band_7/SPFH_dom_sf"/>
</dbReference>
<dbReference type="Proteomes" id="UP000249417">
    <property type="component" value="Unassembled WGS sequence"/>
</dbReference>
<accession>A0A2W5N448</accession>
<gene>
    <name evidence="3" type="ORF">DI551_02615</name>
</gene>
<organism evidence="3 4">
    <name type="scientific">Micavibrio aeruginosavorus</name>
    <dbReference type="NCBI Taxonomy" id="349221"/>
    <lineage>
        <taxon>Bacteria</taxon>
        <taxon>Pseudomonadati</taxon>
        <taxon>Bdellovibrionota</taxon>
        <taxon>Bdellovibrionia</taxon>
        <taxon>Bdellovibrionales</taxon>
        <taxon>Pseudobdellovibrionaceae</taxon>
        <taxon>Micavibrio</taxon>
    </lineage>
</organism>
<dbReference type="CDD" id="cd03401">
    <property type="entry name" value="SPFH_prohibitin"/>
    <property type="match status" value="1"/>
</dbReference>
<dbReference type="InterPro" id="IPR001107">
    <property type="entry name" value="Band_7"/>
</dbReference>
<dbReference type="SMART" id="SM00244">
    <property type="entry name" value="PHB"/>
    <property type="match status" value="1"/>
</dbReference>
<proteinExistence type="predicted"/>
<comment type="subcellular location">
    <subcellularLocation>
        <location evidence="1">Membrane</location>
        <topology evidence="1">Single-pass membrane protein</topology>
    </subcellularLocation>
</comment>
<dbReference type="PANTHER" id="PTHR42911:SF2">
    <property type="entry name" value="PROHIBITIN FAMILY PROTEIN"/>
    <property type="match status" value="1"/>
</dbReference>
<dbReference type="GO" id="GO:0016020">
    <property type="term" value="C:membrane"/>
    <property type="evidence" value="ECO:0007669"/>
    <property type="project" value="UniProtKB-SubCell"/>
</dbReference>
<evidence type="ECO:0000313" key="4">
    <source>
        <dbReference type="Proteomes" id="UP000249417"/>
    </source>
</evidence>
<comment type="caution">
    <text evidence="3">The sequence shown here is derived from an EMBL/GenBank/DDBJ whole genome shotgun (WGS) entry which is preliminary data.</text>
</comment>
<sequence>MSMYKEKLFDDGGFNPGGLKKIFTYLAGGLAGLSVIMGSAYSVDETQRGLEYQMGKLVTTNQNDIVKPGLNFKIPFVQSVKKFPVSFQQMNLQDVQTYTKDNQVITANLSYLYRAPESSLIRLARENPDWEAKMQTAVIDSVKGALGQYDATAVALNRNAIMAAVTKQVSNKVRGLYGIEVRDVQMTNFDFSDAFEKGVERASQAKNDQIRKRTELENARIDAQKKVVDATATADASRLSTDAEAYKSRTIKEAEADGFKVISAAIGQQNMKDYLYTQKWKGNVPAVQGGNSITDLRGITALTP</sequence>